<dbReference type="AlphaFoldDB" id="A0A699UNR0"/>
<accession>A0A699UNR0</accession>
<sequence>MSLGHSSRVAEEMALSDSAFRKRYRSSYETPSSSSSLTLPVRKRYRGTSELILDIDSDWDELGNDDTKEDVEDESLEYGAVRHRALGSTEEIGLVRMR</sequence>
<reference evidence="1" key="1">
    <citation type="journal article" date="2019" name="Sci. Rep.">
        <title>Draft genome of Tanacetum cinerariifolium, the natural source of mosquito coil.</title>
        <authorList>
            <person name="Yamashiro T."/>
            <person name="Shiraishi A."/>
            <person name="Satake H."/>
            <person name="Nakayama K."/>
        </authorList>
    </citation>
    <scope>NUCLEOTIDE SEQUENCE</scope>
</reference>
<proteinExistence type="predicted"/>
<evidence type="ECO:0000313" key="1">
    <source>
        <dbReference type="EMBL" id="GFD21384.1"/>
    </source>
</evidence>
<gene>
    <name evidence="1" type="ORF">Tci_893353</name>
</gene>
<dbReference type="EMBL" id="BKCJ011329342">
    <property type="protein sequence ID" value="GFD21384.1"/>
    <property type="molecule type" value="Genomic_DNA"/>
</dbReference>
<name>A0A699UNR0_TANCI</name>
<comment type="caution">
    <text evidence="1">The sequence shown here is derived from an EMBL/GenBank/DDBJ whole genome shotgun (WGS) entry which is preliminary data.</text>
</comment>
<organism evidence="1">
    <name type="scientific">Tanacetum cinerariifolium</name>
    <name type="common">Dalmatian daisy</name>
    <name type="synonym">Chrysanthemum cinerariifolium</name>
    <dbReference type="NCBI Taxonomy" id="118510"/>
    <lineage>
        <taxon>Eukaryota</taxon>
        <taxon>Viridiplantae</taxon>
        <taxon>Streptophyta</taxon>
        <taxon>Embryophyta</taxon>
        <taxon>Tracheophyta</taxon>
        <taxon>Spermatophyta</taxon>
        <taxon>Magnoliopsida</taxon>
        <taxon>eudicotyledons</taxon>
        <taxon>Gunneridae</taxon>
        <taxon>Pentapetalae</taxon>
        <taxon>asterids</taxon>
        <taxon>campanulids</taxon>
        <taxon>Asterales</taxon>
        <taxon>Asteraceae</taxon>
        <taxon>Asteroideae</taxon>
        <taxon>Anthemideae</taxon>
        <taxon>Anthemidinae</taxon>
        <taxon>Tanacetum</taxon>
    </lineage>
</organism>
<protein>
    <submittedName>
        <fullName evidence="1">Uncharacterized protein</fullName>
    </submittedName>
</protein>